<evidence type="ECO:0000313" key="2">
    <source>
        <dbReference type="Proteomes" id="UP000250557"/>
    </source>
</evidence>
<sequence>MVPVPPPVPVPVPVPVPLPVVSVPLFVLGTDGASFLQAAKSSRPAMAINLLIFKALKDRL</sequence>
<dbReference type="EMBL" id="CP043451">
    <property type="protein sequence ID" value="QEM02670.1"/>
    <property type="molecule type" value="Genomic_DNA"/>
</dbReference>
<gene>
    <name evidence="1" type="ORF">DIU31_003730</name>
</gene>
<name>A0AAE6JCS5_9SPHI</name>
<proteinExistence type="predicted"/>
<dbReference type="Proteomes" id="UP000250557">
    <property type="component" value="Chromosome"/>
</dbReference>
<accession>A0AAE6JCS5</accession>
<protein>
    <submittedName>
        <fullName evidence="1">Uncharacterized protein</fullName>
    </submittedName>
</protein>
<organism evidence="1 2">
    <name type="scientific">Mucilaginibacter rubeus</name>
    <dbReference type="NCBI Taxonomy" id="2027860"/>
    <lineage>
        <taxon>Bacteria</taxon>
        <taxon>Pseudomonadati</taxon>
        <taxon>Bacteroidota</taxon>
        <taxon>Sphingobacteriia</taxon>
        <taxon>Sphingobacteriales</taxon>
        <taxon>Sphingobacteriaceae</taxon>
        <taxon>Mucilaginibacter</taxon>
    </lineage>
</organism>
<evidence type="ECO:0000313" key="1">
    <source>
        <dbReference type="EMBL" id="QEM02670.1"/>
    </source>
</evidence>
<dbReference type="AlphaFoldDB" id="A0AAE6JCS5"/>
<reference evidence="1 2" key="1">
    <citation type="submission" date="2019-08" db="EMBL/GenBank/DDBJ databases">
        <title>Comparative genome analysis confer to the adaptation heavy metal polluted environment.</title>
        <authorList>
            <person name="Li Y."/>
        </authorList>
    </citation>
    <scope>NUCLEOTIDE SEQUENCE [LARGE SCALE GENOMIC DNA]</scope>
    <source>
        <strain evidence="1 2">P2</strain>
    </source>
</reference>